<protein>
    <submittedName>
        <fullName evidence="1">Uncharacterized protein</fullName>
    </submittedName>
</protein>
<dbReference type="Proteomes" id="UP000786811">
    <property type="component" value="Unassembled WGS sequence"/>
</dbReference>
<evidence type="ECO:0000313" key="2">
    <source>
        <dbReference type="Proteomes" id="UP000786811"/>
    </source>
</evidence>
<dbReference type="OrthoDB" id="8195018at2759"/>
<accession>A0A8J2H046</accession>
<feature type="non-terminal residue" evidence="1">
    <location>
        <position position="1"/>
    </location>
</feature>
<name>A0A8J2H046_COTCN</name>
<organism evidence="1 2">
    <name type="scientific">Cotesia congregata</name>
    <name type="common">Parasitoid wasp</name>
    <name type="synonym">Apanteles congregatus</name>
    <dbReference type="NCBI Taxonomy" id="51543"/>
    <lineage>
        <taxon>Eukaryota</taxon>
        <taxon>Metazoa</taxon>
        <taxon>Ecdysozoa</taxon>
        <taxon>Arthropoda</taxon>
        <taxon>Hexapoda</taxon>
        <taxon>Insecta</taxon>
        <taxon>Pterygota</taxon>
        <taxon>Neoptera</taxon>
        <taxon>Endopterygota</taxon>
        <taxon>Hymenoptera</taxon>
        <taxon>Apocrita</taxon>
        <taxon>Ichneumonoidea</taxon>
        <taxon>Braconidae</taxon>
        <taxon>Microgastrinae</taxon>
        <taxon>Cotesia</taxon>
    </lineage>
</organism>
<dbReference type="PANTHER" id="PTHR47501:SF6">
    <property type="match status" value="1"/>
</dbReference>
<reference evidence="1" key="1">
    <citation type="submission" date="2021-04" db="EMBL/GenBank/DDBJ databases">
        <authorList>
            <person name="Chebbi M.A.C M."/>
        </authorList>
    </citation>
    <scope>NUCLEOTIDE SEQUENCE</scope>
</reference>
<evidence type="ECO:0000313" key="1">
    <source>
        <dbReference type="EMBL" id="CAG5075365.1"/>
    </source>
</evidence>
<dbReference type="AlphaFoldDB" id="A0A8J2H046"/>
<dbReference type="SUPFAM" id="SSF53098">
    <property type="entry name" value="Ribonuclease H-like"/>
    <property type="match status" value="1"/>
</dbReference>
<dbReference type="EMBL" id="CAJNRD030001116">
    <property type="protein sequence ID" value="CAG5075365.1"/>
    <property type="molecule type" value="Genomic_DNA"/>
</dbReference>
<comment type="caution">
    <text evidence="1">The sequence shown here is derived from an EMBL/GenBank/DDBJ whole genome shotgun (WGS) entry which is preliminary data.</text>
</comment>
<dbReference type="PANTHER" id="PTHR47501">
    <property type="entry name" value="TRANSPOSASE-RELATED"/>
    <property type="match status" value="1"/>
</dbReference>
<sequence>MHDCRYGGYVCTTADVWTGGSRQFLGVTVSWIDSQTLERKSAAIACKRFYGMHSFDAIVNQLSSIHSSFGLTSQYIRATVTDNGSNFVKAFREFGVSALNDSSA</sequence>
<keyword evidence="2" id="KW-1185">Reference proteome</keyword>
<dbReference type="InterPro" id="IPR012337">
    <property type="entry name" value="RNaseH-like_sf"/>
</dbReference>
<proteinExistence type="predicted"/>
<gene>
    <name evidence="1" type="ORF">HICCMSTLAB_LOCUS1519</name>
</gene>